<keyword evidence="2" id="KW-0812">Transmembrane</keyword>
<evidence type="ECO:0000313" key="3">
    <source>
        <dbReference type="EMBL" id="HIS83843.1"/>
    </source>
</evidence>
<dbReference type="EMBL" id="DVJO01000210">
    <property type="protein sequence ID" value="HIS83843.1"/>
    <property type="molecule type" value="Genomic_DNA"/>
</dbReference>
<protein>
    <submittedName>
        <fullName evidence="3">Uncharacterized protein</fullName>
    </submittedName>
</protein>
<gene>
    <name evidence="3" type="ORF">IAD41_09600</name>
</gene>
<sequence length="154" mass="17606">MNTARVRQEEFNYSYTQTDYTESPITQAPVIEGPFYYNKENLVKEMAIRRINKTLSGLLTLLILTAFVSYYFAMTSEVSLNKLRRQITTLNEENAELQNNLDRLKSFNNVDDKMGQYNLLQKAAKVIEVPAVAATAQIDKKKDTTAAFSWAIGY</sequence>
<evidence type="ECO:0000313" key="4">
    <source>
        <dbReference type="Proteomes" id="UP000824139"/>
    </source>
</evidence>
<comment type="caution">
    <text evidence="3">The sequence shown here is derived from an EMBL/GenBank/DDBJ whole genome shotgun (WGS) entry which is preliminary data.</text>
</comment>
<proteinExistence type="predicted"/>
<keyword evidence="1" id="KW-0175">Coiled coil</keyword>
<reference evidence="3" key="1">
    <citation type="submission" date="2020-10" db="EMBL/GenBank/DDBJ databases">
        <authorList>
            <person name="Gilroy R."/>
        </authorList>
    </citation>
    <scope>NUCLEOTIDE SEQUENCE</scope>
    <source>
        <strain evidence="3">CHK152-2994</strain>
    </source>
</reference>
<keyword evidence="2" id="KW-0472">Membrane</keyword>
<evidence type="ECO:0000256" key="2">
    <source>
        <dbReference type="SAM" id="Phobius"/>
    </source>
</evidence>
<organism evidence="3 4">
    <name type="scientific">Candidatus Scatenecus faecavium</name>
    <dbReference type="NCBI Taxonomy" id="2840915"/>
    <lineage>
        <taxon>Bacteria</taxon>
        <taxon>Candidatus Scatenecus</taxon>
    </lineage>
</organism>
<reference evidence="3" key="2">
    <citation type="journal article" date="2021" name="PeerJ">
        <title>Extensive microbial diversity within the chicken gut microbiome revealed by metagenomics and culture.</title>
        <authorList>
            <person name="Gilroy R."/>
            <person name="Ravi A."/>
            <person name="Getino M."/>
            <person name="Pursley I."/>
            <person name="Horton D.L."/>
            <person name="Alikhan N.F."/>
            <person name="Baker D."/>
            <person name="Gharbi K."/>
            <person name="Hall N."/>
            <person name="Watson M."/>
            <person name="Adriaenssens E.M."/>
            <person name="Foster-Nyarko E."/>
            <person name="Jarju S."/>
            <person name="Secka A."/>
            <person name="Antonio M."/>
            <person name="Oren A."/>
            <person name="Chaudhuri R.R."/>
            <person name="La Ragione R."/>
            <person name="Hildebrand F."/>
            <person name="Pallen M.J."/>
        </authorList>
    </citation>
    <scope>NUCLEOTIDE SEQUENCE</scope>
    <source>
        <strain evidence="3">CHK152-2994</strain>
    </source>
</reference>
<keyword evidence="2" id="KW-1133">Transmembrane helix</keyword>
<dbReference type="Proteomes" id="UP000824139">
    <property type="component" value="Unassembled WGS sequence"/>
</dbReference>
<dbReference type="AlphaFoldDB" id="A0A9D1K564"/>
<name>A0A9D1K564_9BACT</name>
<feature type="coiled-coil region" evidence="1">
    <location>
        <begin position="73"/>
        <end position="107"/>
    </location>
</feature>
<accession>A0A9D1K564</accession>
<evidence type="ECO:0000256" key="1">
    <source>
        <dbReference type="SAM" id="Coils"/>
    </source>
</evidence>
<feature type="transmembrane region" description="Helical" evidence="2">
    <location>
        <begin position="54"/>
        <end position="73"/>
    </location>
</feature>